<comment type="caution">
    <text evidence="3">The sequence shown here is derived from an EMBL/GenBank/DDBJ whole genome shotgun (WGS) entry which is preliminary data.</text>
</comment>
<dbReference type="SUPFAM" id="SSF51445">
    <property type="entry name" value="(Trans)glycosidases"/>
    <property type="match status" value="1"/>
</dbReference>
<name>A0A645CUE0_9ZZZZ</name>
<dbReference type="PANTHER" id="PTHR30480:SF16">
    <property type="entry name" value="GLYCOSIDE HYDROLASE FAMILY 3 DOMAIN PROTEIN"/>
    <property type="match status" value="1"/>
</dbReference>
<reference evidence="3" key="1">
    <citation type="submission" date="2019-08" db="EMBL/GenBank/DDBJ databases">
        <authorList>
            <person name="Kucharzyk K."/>
            <person name="Murdoch R.W."/>
            <person name="Higgins S."/>
            <person name="Loffler F."/>
        </authorList>
    </citation>
    <scope>NUCLEOTIDE SEQUENCE</scope>
</reference>
<dbReference type="GO" id="GO:0009254">
    <property type="term" value="P:peptidoglycan turnover"/>
    <property type="evidence" value="ECO:0007669"/>
    <property type="project" value="TreeGrafter"/>
</dbReference>
<dbReference type="Gene3D" id="3.20.20.300">
    <property type="entry name" value="Glycoside hydrolase, family 3, N-terminal domain"/>
    <property type="match status" value="1"/>
</dbReference>
<gene>
    <name evidence="3" type="ORF">SDC9_127556</name>
</gene>
<dbReference type="InterPro" id="IPR017853">
    <property type="entry name" value="GH"/>
</dbReference>
<keyword evidence="2" id="KW-0378">Hydrolase</keyword>
<proteinExistence type="inferred from homology"/>
<dbReference type="GO" id="GO:0004553">
    <property type="term" value="F:hydrolase activity, hydrolyzing O-glycosyl compounds"/>
    <property type="evidence" value="ECO:0007669"/>
    <property type="project" value="InterPro"/>
</dbReference>
<evidence type="ECO:0000313" key="3">
    <source>
        <dbReference type="EMBL" id="MPM80509.1"/>
    </source>
</evidence>
<evidence type="ECO:0000256" key="1">
    <source>
        <dbReference type="ARBA" id="ARBA00005336"/>
    </source>
</evidence>
<dbReference type="GO" id="GO:0005975">
    <property type="term" value="P:carbohydrate metabolic process"/>
    <property type="evidence" value="ECO:0007669"/>
    <property type="project" value="InterPro"/>
</dbReference>
<dbReference type="EMBL" id="VSSQ01030111">
    <property type="protein sequence ID" value="MPM80509.1"/>
    <property type="molecule type" value="Genomic_DNA"/>
</dbReference>
<sequence>MEGLTKQYEIGDAAVRFILAGGDIVVCGAESEKQKAIADALNAAAADGRLTQERIDESVKRILLKKLSLGTWDIAADYAGRTAEEN</sequence>
<dbReference type="AlphaFoldDB" id="A0A645CUE0"/>
<evidence type="ECO:0000256" key="2">
    <source>
        <dbReference type="ARBA" id="ARBA00022801"/>
    </source>
</evidence>
<accession>A0A645CUE0</accession>
<dbReference type="InterPro" id="IPR050226">
    <property type="entry name" value="NagZ_Beta-hexosaminidase"/>
</dbReference>
<comment type="similarity">
    <text evidence="1">Belongs to the glycosyl hydrolase 3 family.</text>
</comment>
<organism evidence="3">
    <name type="scientific">bioreactor metagenome</name>
    <dbReference type="NCBI Taxonomy" id="1076179"/>
    <lineage>
        <taxon>unclassified sequences</taxon>
        <taxon>metagenomes</taxon>
        <taxon>ecological metagenomes</taxon>
    </lineage>
</organism>
<dbReference type="PANTHER" id="PTHR30480">
    <property type="entry name" value="BETA-HEXOSAMINIDASE-RELATED"/>
    <property type="match status" value="1"/>
</dbReference>
<protein>
    <submittedName>
        <fullName evidence="3">Uncharacterized protein</fullName>
    </submittedName>
</protein>
<dbReference type="InterPro" id="IPR036962">
    <property type="entry name" value="Glyco_hydro_3_N_sf"/>
</dbReference>